<dbReference type="PANTHER" id="PTHR24015">
    <property type="entry name" value="OS07G0578800 PROTEIN-RELATED"/>
    <property type="match status" value="1"/>
</dbReference>
<dbReference type="FunFam" id="1.25.40.10:FF:000381">
    <property type="entry name" value="Pentatricopeptide repeat-containing protein"/>
    <property type="match status" value="1"/>
</dbReference>
<dbReference type="OMA" id="SDGCFHH"/>
<gene>
    <name evidence="4 5" type="primary">LOC104599572</name>
</gene>
<dbReference type="KEGG" id="nnu:104599572"/>
<dbReference type="PROSITE" id="PS51375">
    <property type="entry name" value="PPR"/>
    <property type="match status" value="3"/>
</dbReference>
<dbReference type="RefSeq" id="XP_010260473.1">
    <property type="nucleotide sequence ID" value="XM_010262171.2"/>
</dbReference>
<evidence type="ECO:0000256" key="2">
    <source>
        <dbReference type="PROSITE-ProRule" id="PRU00708"/>
    </source>
</evidence>
<feature type="repeat" description="PPR" evidence="2">
    <location>
        <begin position="355"/>
        <end position="389"/>
    </location>
</feature>
<dbReference type="Proteomes" id="UP000189703">
    <property type="component" value="Unplaced"/>
</dbReference>
<reference evidence="4 5" key="1">
    <citation type="submission" date="2025-04" db="UniProtKB">
        <authorList>
            <consortium name="RefSeq"/>
        </authorList>
    </citation>
    <scope>IDENTIFICATION</scope>
</reference>
<dbReference type="NCBIfam" id="TIGR00756">
    <property type="entry name" value="PPR"/>
    <property type="match status" value="3"/>
</dbReference>
<dbReference type="AlphaFoldDB" id="A0A1U8AF50"/>
<dbReference type="eggNOG" id="KOG4197">
    <property type="taxonomic scope" value="Eukaryota"/>
</dbReference>
<organism evidence="3 4">
    <name type="scientific">Nelumbo nucifera</name>
    <name type="common">Sacred lotus</name>
    <dbReference type="NCBI Taxonomy" id="4432"/>
    <lineage>
        <taxon>Eukaryota</taxon>
        <taxon>Viridiplantae</taxon>
        <taxon>Streptophyta</taxon>
        <taxon>Embryophyta</taxon>
        <taxon>Tracheophyta</taxon>
        <taxon>Spermatophyta</taxon>
        <taxon>Magnoliopsida</taxon>
        <taxon>Proteales</taxon>
        <taxon>Nelumbonaceae</taxon>
        <taxon>Nelumbo</taxon>
    </lineage>
</organism>
<dbReference type="GO" id="GO:0009451">
    <property type="term" value="P:RNA modification"/>
    <property type="evidence" value="ECO:0007669"/>
    <property type="project" value="InterPro"/>
</dbReference>
<evidence type="ECO:0000313" key="5">
    <source>
        <dbReference type="RefSeq" id="XP_010260474.1"/>
    </source>
</evidence>
<keyword evidence="3" id="KW-1185">Reference proteome</keyword>
<dbReference type="PANTHER" id="PTHR24015:SF1910">
    <property type="entry name" value="PPR REPEAT PROTEIN"/>
    <property type="match status" value="1"/>
</dbReference>
<proteinExistence type="predicted"/>
<dbReference type="InterPro" id="IPR011990">
    <property type="entry name" value="TPR-like_helical_dom_sf"/>
</dbReference>
<evidence type="ECO:0000313" key="4">
    <source>
        <dbReference type="RefSeq" id="XP_010260473.1"/>
    </source>
</evidence>
<dbReference type="GO" id="GO:0003723">
    <property type="term" value="F:RNA binding"/>
    <property type="evidence" value="ECO:0007669"/>
    <property type="project" value="InterPro"/>
</dbReference>
<dbReference type="OrthoDB" id="1893323at2759"/>
<dbReference type="RefSeq" id="XP_010260474.1">
    <property type="nucleotide sequence ID" value="XM_010262172.2"/>
</dbReference>
<feature type="repeat" description="PPR" evidence="2">
    <location>
        <begin position="150"/>
        <end position="180"/>
    </location>
</feature>
<accession>A0A1U8AF50</accession>
<dbReference type="Gene3D" id="1.25.40.10">
    <property type="entry name" value="Tetratricopeptide repeat domain"/>
    <property type="match status" value="3"/>
</dbReference>
<name>A0A1U8AF50_NELNU</name>
<dbReference type="Pfam" id="PF01535">
    <property type="entry name" value="PPR"/>
    <property type="match status" value="3"/>
</dbReference>
<keyword evidence="1" id="KW-0677">Repeat</keyword>
<feature type="repeat" description="PPR" evidence="2">
    <location>
        <begin position="252"/>
        <end position="286"/>
    </location>
</feature>
<dbReference type="FunFam" id="1.25.40.10:FF:000285">
    <property type="entry name" value="Pentatricopeptide repeat-containing protein, chloroplastic"/>
    <property type="match status" value="1"/>
</dbReference>
<protein>
    <submittedName>
        <fullName evidence="4 5">Pentatricopeptide repeat-containing protein At1g31790</fullName>
    </submittedName>
</protein>
<dbReference type="GeneID" id="104599572"/>
<evidence type="ECO:0000313" key="3">
    <source>
        <dbReference type="Proteomes" id="UP000189703"/>
    </source>
</evidence>
<sequence length="414" mass="46713">MAIIPTSLKVIPWLPSKCVCSCCLQRSSIPPTTPIQYPAIQRPSRKIPCPSNVEIKLNQHRSRSTTTTTTDVLCLMDSLHLRIPADIYASLLKECTDARDATRGAEVHAHMNRSGFRPGLPLANRLLLMYVACSRLDDARKVFDKMTIRDSISWATLIAGYVNHGDCKEAISLFLEMQQGSGLEFTDLIIVSIFKACVHIGEFGLGKQIHGWIFKVGYHKNLFFCSALINFYRKFKCLEDAQFVFNGANRRDTVLWNDIITGYSREGQFDEVLDIFKEMGRAGASKNNFTFSTVLRASGRVRDYGQCGKQVHASTIKLGVEMDLFVQSSLVDMYGRQGLLRDARRVFEMIGNERNDVCWNAMFIGYLQHGFYNDAIKFLYEMKAAGLQPQESMLTKLRIACGSWSPHVSLRKGS</sequence>
<dbReference type="InterPro" id="IPR046960">
    <property type="entry name" value="PPR_At4g14850-like_plant"/>
</dbReference>
<dbReference type="InterPro" id="IPR002885">
    <property type="entry name" value="PPR_rpt"/>
</dbReference>
<evidence type="ECO:0000256" key="1">
    <source>
        <dbReference type="ARBA" id="ARBA00022737"/>
    </source>
</evidence>
<dbReference type="Pfam" id="PF13041">
    <property type="entry name" value="PPR_2"/>
    <property type="match status" value="1"/>
</dbReference>